<dbReference type="PANTHER" id="PTHR47208">
    <property type="entry name" value="OS02G0174800 PROTEIN"/>
    <property type="match status" value="1"/>
</dbReference>
<gene>
    <name evidence="6" type="ORF">ZIOFF_015387</name>
</gene>
<accession>A0A8J5HIJ0</accession>
<evidence type="ECO:0000256" key="1">
    <source>
        <dbReference type="ARBA" id="ARBA00009374"/>
    </source>
</evidence>
<comment type="caution">
    <text evidence="6">The sequence shown here is derived from an EMBL/GenBank/DDBJ whole genome shotgun (WGS) entry which is preliminary data.</text>
</comment>
<keyword evidence="7" id="KW-1185">Reference proteome</keyword>
<evidence type="ECO:0000259" key="5">
    <source>
        <dbReference type="PROSITE" id="PS51795"/>
    </source>
</evidence>
<dbReference type="InterPro" id="IPR044604">
    <property type="entry name" value="FLZ12/13/14"/>
</dbReference>
<evidence type="ECO:0000256" key="4">
    <source>
        <dbReference type="SAM" id="MobiDB-lite"/>
    </source>
</evidence>
<feature type="compositionally biased region" description="Polar residues" evidence="4">
    <location>
        <begin position="1"/>
        <end position="10"/>
    </location>
</feature>
<evidence type="ECO:0000256" key="3">
    <source>
        <dbReference type="PROSITE-ProRule" id="PRU01131"/>
    </source>
</evidence>
<dbReference type="PANTHER" id="PTHR47208:SF5">
    <property type="entry name" value="FCS-LIKE ZINC FINGER 12-RELATED"/>
    <property type="match status" value="1"/>
</dbReference>
<dbReference type="GO" id="GO:0046872">
    <property type="term" value="F:metal ion binding"/>
    <property type="evidence" value="ECO:0007669"/>
    <property type="project" value="UniProtKB-KW"/>
</dbReference>
<evidence type="ECO:0000313" key="6">
    <source>
        <dbReference type="EMBL" id="KAG6525431.1"/>
    </source>
</evidence>
<evidence type="ECO:0000313" key="7">
    <source>
        <dbReference type="Proteomes" id="UP000734854"/>
    </source>
</evidence>
<protein>
    <recommendedName>
        <fullName evidence="5">FLZ-type domain-containing protein</fullName>
    </recommendedName>
</protein>
<reference evidence="6 7" key="1">
    <citation type="submission" date="2020-08" db="EMBL/GenBank/DDBJ databases">
        <title>Plant Genome Project.</title>
        <authorList>
            <person name="Zhang R.-G."/>
        </authorList>
    </citation>
    <scope>NUCLEOTIDE SEQUENCE [LARGE SCALE GENOMIC DNA]</scope>
    <source>
        <tissue evidence="6">Rhizome</tissue>
    </source>
</reference>
<dbReference type="EMBL" id="JACMSC010000004">
    <property type="protein sequence ID" value="KAG6525431.1"/>
    <property type="molecule type" value="Genomic_DNA"/>
</dbReference>
<sequence>MSTRPTTSTRGAEWSPPLDVSGSATTGVVPPLPLPLRWPRVPVTRFTIIAGVHSPLQLVRARQQRGHCLPPPAKMANQLHPATSGDRSWSADAHLRSLKPRRNLDPCCGVVGLAIVAALDNTAGAESTPPPSTIVSAVTSSRTSNLYSGGTSTAASVCSGEFPTESPATMIGGAFEGFQVTDFLSRCNLCKKWLHGKDIYMYRGEKGFCSTECRYKQMIIDEKQEIYGSQTIKKLTEMPRSPFAAGENFFPGLALLCLTAFALH</sequence>
<feature type="zinc finger region" description="FLZ-type" evidence="3">
    <location>
        <begin position="182"/>
        <end position="225"/>
    </location>
</feature>
<dbReference type="Pfam" id="PF04570">
    <property type="entry name" value="zf-FLZ"/>
    <property type="match status" value="1"/>
</dbReference>
<name>A0A8J5HIJ0_ZINOF</name>
<feature type="domain" description="FLZ-type" evidence="5">
    <location>
        <begin position="182"/>
        <end position="225"/>
    </location>
</feature>
<comment type="similarity">
    <text evidence="1">Belongs to the FLZ family.</text>
</comment>
<dbReference type="PROSITE" id="PS51795">
    <property type="entry name" value="ZF_FLZ"/>
    <property type="match status" value="1"/>
</dbReference>
<dbReference type="AlphaFoldDB" id="A0A8J5HIJ0"/>
<keyword evidence="2" id="KW-0479">Metal-binding</keyword>
<proteinExistence type="inferred from homology"/>
<evidence type="ECO:0000256" key="2">
    <source>
        <dbReference type="ARBA" id="ARBA00022723"/>
    </source>
</evidence>
<dbReference type="InterPro" id="IPR007650">
    <property type="entry name" value="Zf-FLZ_dom"/>
</dbReference>
<organism evidence="6 7">
    <name type="scientific">Zingiber officinale</name>
    <name type="common">Ginger</name>
    <name type="synonym">Amomum zingiber</name>
    <dbReference type="NCBI Taxonomy" id="94328"/>
    <lineage>
        <taxon>Eukaryota</taxon>
        <taxon>Viridiplantae</taxon>
        <taxon>Streptophyta</taxon>
        <taxon>Embryophyta</taxon>
        <taxon>Tracheophyta</taxon>
        <taxon>Spermatophyta</taxon>
        <taxon>Magnoliopsida</taxon>
        <taxon>Liliopsida</taxon>
        <taxon>Zingiberales</taxon>
        <taxon>Zingiberaceae</taxon>
        <taxon>Zingiber</taxon>
    </lineage>
</organism>
<feature type="region of interest" description="Disordered" evidence="4">
    <location>
        <begin position="1"/>
        <end position="25"/>
    </location>
</feature>
<dbReference type="Proteomes" id="UP000734854">
    <property type="component" value="Unassembled WGS sequence"/>
</dbReference>